<evidence type="ECO:0000256" key="2">
    <source>
        <dbReference type="ARBA" id="ARBA00023027"/>
    </source>
</evidence>
<dbReference type="SUPFAM" id="SSF51735">
    <property type="entry name" value="NAD(P)-binding Rossmann-fold domains"/>
    <property type="match status" value="1"/>
</dbReference>
<keyword evidence="7" id="KW-1185">Reference proteome</keyword>
<dbReference type="InterPro" id="IPR036291">
    <property type="entry name" value="NAD(P)-bd_dom_sf"/>
</dbReference>
<evidence type="ECO:0000313" key="7">
    <source>
        <dbReference type="Proteomes" id="UP001595640"/>
    </source>
</evidence>
<dbReference type="RefSeq" id="WP_019017804.1">
    <property type="nucleotide sequence ID" value="NZ_BMXD01000001.1"/>
</dbReference>
<comment type="caution">
    <text evidence="6">The sequence shown here is derived from an EMBL/GenBank/DDBJ whole genome shotgun (WGS) entry which is preliminary data.</text>
</comment>
<proteinExistence type="inferred from homology"/>
<keyword evidence="1 3" id="KW-0560">Oxidoreductase</keyword>
<dbReference type="Proteomes" id="UP001595640">
    <property type="component" value="Unassembled WGS sequence"/>
</dbReference>
<feature type="domain" description="D-isomer specific 2-hydroxyacid dehydrogenase catalytic" evidence="4">
    <location>
        <begin position="11"/>
        <end position="316"/>
    </location>
</feature>
<dbReference type="SUPFAM" id="SSF52283">
    <property type="entry name" value="Formate/glycerate dehydrogenase catalytic domain-like"/>
    <property type="match status" value="1"/>
</dbReference>
<gene>
    <name evidence="6" type="ORF">ACFOEI_15885</name>
</gene>
<name>A0ABV7M3T2_9GAMM</name>
<dbReference type="InterPro" id="IPR006139">
    <property type="entry name" value="D-isomer_2_OHA_DH_cat_dom"/>
</dbReference>
<evidence type="ECO:0000313" key="6">
    <source>
        <dbReference type="EMBL" id="MFC3293537.1"/>
    </source>
</evidence>
<evidence type="ECO:0000259" key="4">
    <source>
        <dbReference type="Pfam" id="PF00389"/>
    </source>
</evidence>
<evidence type="ECO:0000259" key="5">
    <source>
        <dbReference type="Pfam" id="PF02826"/>
    </source>
</evidence>
<dbReference type="PANTHER" id="PTHR10996:SF178">
    <property type="entry name" value="2-HYDROXYACID DEHYDROGENASE YGL185C-RELATED"/>
    <property type="match status" value="1"/>
</dbReference>
<keyword evidence="2" id="KW-0520">NAD</keyword>
<comment type="similarity">
    <text evidence="3">Belongs to the D-isomer specific 2-hydroxyacid dehydrogenase family.</text>
</comment>
<reference evidence="7" key="1">
    <citation type="journal article" date="2019" name="Int. J. Syst. Evol. Microbiol.">
        <title>The Global Catalogue of Microorganisms (GCM) 10K type strain sequencing project: providing services to taxonomists for standard genome sequencing and annotation.</title>
        <authorList>
            <consortium name="The Broad Institute Genomics Platform"/>
            <consortium name="The Broad Institute Genome Sequencing Center for Infectious Disease"/>
            <person name="Wu L."/>
            <person name="Ma J."/>
        </authorList>
    </citation>
    <scope>NUCLEOTIDE SEQUENCE [LARGE SCALE GENOMIC DNA]</scope>
    <source>
        <strain evidence="7">KCTC 12847</strain>
    </source>
</reference>
<dbReference type="Gene3D" id="3.40.50.720">
    <property type="entry name" value="NAD(P)-binding Rossmann-like Domain"/>
    <property type="match status" value="2"/>
</dbReference>
<evidence type="ECO:0000256" key="3">
    <source>
        <dbReference type="RuleBase" id="RU003719"/>
    </source>
</evidence>
<accession>A0ABV7M3T2</accession>
<dbReference type="EMBL" id="JBHRUH010000031">
    <property type="protein sequence ID" value="MFC3293537.1"/>
    <property type="molecule type" value="Genomic_DNA"/>
</dbReference>
<organism evidence="6 7">
    <name type="scientific">Modicisalibacter luteus</name>
    <dbReference type="NCBI Taxonomy" id="453962"/>
    <lineage>
        <taxon>Bacteria</taxon>
        <taxon>Pseudomonadati</taxon>
        <taxon>Pseudomonadota</taxon>
        <taxon>Gammaproteobacteria</taxon>
        <taxon>Oceanospirillales</taxon>
        <taxon>Halomonadaceae</taxon>
        <taxon>Modicisalibacter</taxon>
    </lineage>
</organism>
<protein>
    <submittedName>
        <fullName evidence="6">2-hydroxyacid dehydrogenase</fullName>
    </submittedName>
</protein>
<dbReference type="Pfam" id="PF02826">
    <property type="entry name" value="2-Hacid_dh_C"/>
    <property type="match status" value="1"/>
</dbReference>
<dbReference type="PANTHER" id="PTHR10996">
    <property type="entry name" value="2-HYDROXYACID DEHYDROGENASE-RELATED"/>
    <property type="match status" value="1"/>
</dbReference>
<sequence length="322" mass="35028">MKTTYDPKPEILLLQRIADPGMERLEKHFNVVDIWDSPAPERDVQSHAETARGVLVGAQKGLTPAQVEQMHSLEIISLHGVGLDRVDIDHARRRGLRIAYTPDVLTADVADMGVGLMMSTLRRLPQGHHFVKAGHWADGNQPPLTRSLTGKRLGILGLGRIGHAIATRAEAFGMEIAYTNRSPRKDLPYRYEPNLHRLAAWSDVLMVAAASSPGMQALVDDSVLAALGSEGVLVNVGRGVLVDENALIARLERDELLGAGLDVFANEPRINNALLLLDNVILSAHQASATVETRNAMAVQSVEHLIQHFSGAQPDHLATPEN</sequence>
<dbReference type="InterPro" id="IPR050223">
    <property type="entry name" value="D-isomer_2-hydroxyacid_DH"/>
</dbReference>
<dbReference type="CDD" id="cd12156">
    <property type="entry name" value="HPPR"/>
    <property type="match status" value="1"/>
</dbReference>
<evidence type="ECO:0000256" key="1">
    <source>
        <dbReference type="ARBA" id="ARBA00023002"/>
    </source>
</evidence>
<dbReference type="Pfam" id="PF00389">
    <property type="entry name" value="2-Hacid_dh"/>
    <property type="match status" value="1"/>
</dbReference>
<dbReference type="InterPro" id="IPR006140">
    <property type="entry name" value="D-isomer_DH_NAD-bd"/>
</dbReference>
<feature type="domain" description="D-isomer specific 2-hydroxyacid dehydrogenase NAD-binding" evidence="5">
    <location>
        <begin position="114"/>
        <end position="287"/>
    </location>
</feature>